<dbReference type="Gene3D" id="3.40.50.12780">
    <property type="entry name" value="N-terminal domain of ligase-like"/>
    <property type="match status" value="1"/>
</dbReference>
<sequence>MRAPYSDLWQGVARAVPERIAMVTAAGEEWTYARVTAEAAAFAATLRRHGVGPGERVAILLYNRPEFLVVFFACLAIGATPTPMNFRFRAGELRELLDDSDAAALVFPASAADTVAAALAGAARPPLAVHIADADDADAVPGIPWQEAVVAPGELPPSAPDDGELWIYTGGTTGRPKAVRWNVGDMFAAQLTPTYAMAGLPFPTTLEEAVAIAVDAATPRVATLPLVPLMHGTALTTSMNTFSLGGTVLITSSAAFDPDAALDLAATHGANRLIVAGDAIVLPLVAAAQRRGIRLPALQVVQSSGMRFSAEAKRGLHAIAPVTIFDMLASTEGGLFAVTTTTGAHDLPGRPRLVPTATVRDAEGRDVQDSPGAVGVLAQRGALPLGYHGDEEKTRAAFPLIDGVRHVIPGDWVRVLDDRHIELLGRGSGVINTGGEKVYPQEVEEAIMAHPGVGDAAVVGVPDDRFGEIVTAVVVRRDPLVTAEDLVDHVGAMLAGYKKPRHILFLGALDRTPTGKVGLERLREQVIADRARADADAPAPGALRG</sequence>
<protein>
    <submittedName>
        <fullName evidence="3">Acyl-CoA synthetase</fullName>
    </submittedName>
</protein>
<dbReference type="Proteomes" id="UP000295748">
    <property type="component" value="Chromosome"/>
</dbReference>
<dbReference type="InterPro" id="IPR042099">
    <property type="entry name" value="ANL_N_sf"/>
</dbReference>
<gene>
    <name evidence="3" type="ORF">E4K62_17580</name>
</gene>
<dbReference type="InterPro" id="IPR025110">
    <property type="entry name" value="AMP-bd_C"/>
</dbReference>
<proteinExistence type="predicted"/>
<dbReference type="EMBL" id="CP038266">
    <property type="protein sequence ID" value="QBR90330.1"/>
    <property type="molecule type" value="Genomic_DNA"/>
</dbReference>
<name>A0ABX5SVX0_9MICO</name>
<accession>A0ABX5SVX0</accession>
<dbReference type="Pfam" id="PF00501">
    <property type="entry name" value="AMP-binding"/>
    <property type="match status" value="1"/>
</dbReference>
<reference evidence="3 4" key="1">
    <citation type="submission" date="2019-03" db="EMBL/GenBank/DDBJ databases">
        <authorList>
            <person name="Dong K."/>
        </authorList>
    </citation>
    <scope>NUCLEOTIDE SEQUENCE [LARGE SCALE GENOMIC DNA]</scope>
    <source>
        <strain evidence="4">dk512</strain>
    </source>
</reference>
<feature type="domain" description="AMP-dependent synthetase/ligase" evidence="1">
    <location>
        <begin position="13"/>
        <end position="382"/>
    </location>
</feature>
<evidence type="ECO:0000259" key="2">
    <source>
        <dbReference type="Pfam" id="PF13193"/>
    </source>
</evidence>
<dbReference type="SUPFAM" id="SSF56801">
    <property type="entry name" value="Acetyl-CoA synthetase-like"/>
    <property type="match status" value="1"/>
</dbReference>
<evidence type="ECO:0000313" key="4">
    <source>
        <dbReference type="Proteomes" id="UP000295748"/>
    </source>
</evidence>
<evidence type="ECO:0000313" key="3">
    <source>
        <dbReference type="EMBL" id="QBR90330.1"/>
    </source>
</evidence>
<dbReference type="Pfam" id="PF13193">
    <property type="entry name" value="AMP-binding_C"/>
    <property type="match status" value="1"/>
</dbReference>
<dbReference type="InterPro" id="IPR045851">
    <property type="entry name" value="AMP-bd_C_sf"/>
</dbReference>
<evidence type="ECO:0000259" key="1">
    <source>
        <dbReference type="Pfam" id="PF00501"/>
    </source>
</evidence>
<organism evidence="3 4">
    <name type="scientific">Microbacterium wangchenii</name>
    <dbReference type="NCBI Taxonomy" id="2541726"/>
    <lineage>
        <taxon>Bacteria</taxon>
        <taxon>Bacillati</taxon>
        <taxon>Actinomycetota</taxon>
        <taxon>Actinomycetes</taxon>
        <taxon>Micrococcales</taxon>
        <taxon>Microbacteriaceae</taxon>
        <taxon>Microbacterium</taxon>
    </lineage>
</organism>
<dbReference type="PANTHER" id="PTHR43767:SF1">
    <property type="entry name" value="NONRIBOSOMAL PEPTIDE SYNTHASE PES1 (EUROFUNG)-RELATED"/>
    <property type="match status" value="1"/>
</dbReference>
<feature type="domain" description="AMP-binding enzyme C-terminal" evidence="2">
    <location>
        <begin position="442"/>
        <end position="516"/>
    </location>
</feature>
<dbReference type="InterPro" id="IPR050237">
    <property type="entry name" value="ATP-dep_AMP-bd_enzyme"/>
</dbReference>
<dbReference type="InterPro" id="IPR000873">
    <property type="entry name" value="AMP-dep_synth/lig_dom"/>
</dbReference>
<dbReference type="RefSeq" id="WP_135070098.1">
    <property type="nucleotide sequence ID" value="NZ_CP038266.1"/>
</dbReference>
<keyword evidence="4" id="KW-1185">Reference proteome</keyword>
<dbReference type="Gene3D" id="3.30.300.30">
    <property type="match status" value="1"/>
</dbReference>
<dbReference type="PANTHER" id="PTHR43767">
    <property type="entry name" value="LONG-CHAIN-FATTY-ACID--COA LIGASE"/>
    <property type="match status" value="1"/>
</dbReference>